<evidence type="ECO:0000313" key="2">
    <source>
        <dbReference type="EMBL" id="MBM9510126.1"/>
    </source>
</evidence>
<dbReference type="Pfam" id="PF01966">
    <property type="entry name" value="HD"/>
    <property type="match status" value="1"/>
</dbReference>
<gene>
    <name evidence="2" type="ORF">ITX44_37330</name>
</gene>
<protein>
    <submittedName>
        <fullName evidence="2">HD domain-containing protein</fullName>
    </submittedName>
</protein>
<evidence type="ECO:0000259" key="1">
    <source>
        <dbReference type="Pfam" id="PF01966"/>
    </source>
</evidence>
<dbReference type="InterPro" id="IPR006674">
    <property type="entry name" value="HD_domain"/>
</dbReference>
<name>A0ABS2U3F6_9ACTN</name>
<evidence type="ECO:0000313" key="3">
    <source>
        <dbReference type="Proteomes" id="UP000749040"/>
    </source>
</evidence>
<proteinExistence type="predicted"/>
<dbReference type="CDD" id="cd00077">
    <property type="entry name" value="HDc"/>
    <property type="match status" value="1"/>
</dbReference>
<dbReference type="Proteomes" id="UP000749040">
    <property type="component" value="Unassembled WGS sequence"/>
</dbReference>
<organism evidence="2 3">
    <name type="scientific">Actinacidiphila acididurans</name>
    <dbReference type="NCBI Taxonomy" id="2784346"/>
    <lineage>
        <taxon>Bacteria</taxon>
        <taxon>Bacillati</taxon>
        <taxon>Actinomycetota</taxon>
        <taxon>Actinomycetes</taxon>
        <taxon>Kitasatosporales</taxon>
        <taxon>Streptomycetaceae</taxon>
        <taxon>Actinacidiphila</taxon>
    </lineage>
</organism>
<accession>A0ABS2U3F6</accession>
<comment type="caution">
    <text evidence="2">The sequence shown here is derived from an EMBL/GenBank/DDBJ whole genome shotgun (WGS) entry which is preliminary data.</text>
</comment>
<feature type="domain" description="HD" evidence="1">
    <location>
        <begin position="35"/>
        <end position="128"/>
    </location>
</feature>
<dbReference type="PANTHER" id="PTHR35569:SF1">
    <property type="entry name" value="CYANAMIDE HYDRATASE DDI2-RELATED"/>
    <property type="match status" value="1"/>
</dbReference>
<dbReference type="SUPFAM" id="SSF109604">
    <property type="entry name" value="HD-domain/PDEase-like"/>
    <property type="match status" value="1"/>
</dbReference>
<dbReference type="InterPro" id="IPR003607">
    <property type="entry name" value="HD/PDEase_dom"/>
</dbReference>
<dbReference type="Gene3D" id="1.10.3210.10">
    <property type="entry name" value="Hypothetical protein af1432"/>
    <property type="match status" value="1"/>
</dbReference>
<dbReference type="RefSeq" id="WP_205363824.1">
    <property type="nucleotide sequence ID" value="NZ_JADKYB010000031.1"/>
</dbReference>
<dbReference type="EMBL" id="JADKYB010000031">
    <property type="protein sequence ID" value="MBM9510126.1"/>
    <property type="molecule type" value="Genomic_DNA"/>
</dbReference>
<sequence length="216" mass="24007">MTITEQTVIAGVTVPDTAVAREATELIRDTTSELVYHHSRRVYLFGSLQGRRRGLSFDPELLYIGAMFHDVGLNEEHRTSGRRFEVDSADAARAFLHRHGVPEDSVRRVWTAIALHTTPGIPAFMEPEVALVTAGVEYDVLGIGYHDISDADRAEITAGHPRPDFKRRILQAFTDGIGPRPETTFGNVKADVLAHYVPGFERGDFVTTILDSPWPQ</sequence>
<keyword evidence="3" id="KW-1185">Reference proteome</keyword>
<dbReference type="PANTHER" id="PTHR35569">
    <property type="entry name" value="CYANAMIDE HYDRATASE DDI2-RELATED"/>
    <property type="match status" value="1"/>
</dbReference>
<reference evidence="2 3" key="1">
    <citation type="submission" date="2021-01" db="EMBL/GenBank/DDBJ databases">
        <title>Streptomyces acididurans sp. nov., isolated from a peat swamp forest soil.</title>
        <authorList>
            <person name="Chantavorakit T."/>
            <person name="Duangmal K."/>
        </authorList>
    </citation>
    <scope>NUCLEOTIDE SEQUENCE [LARGE SCALE GENOMIC DNA]</scope>
    <source>
        <strain evidence="2 3">KK5PA1</strain>
    </source>
</reference>